<evidence type="ECO:0000313" key="1">
    <source>
        <dbReference type="EMBL" id="SDY70538.1"/>
    </source>
</evidence>
<dbReference type="Proteomes" id="UP000199529">
    <property type="component" value="Unassembled WGS sequence"/>
</dbReference>
<gene>
    <name evidence="1" type="ORF">SAMN05216215_103316</name>
</gene>
<proteinExistence type="predicted"/>
<protein>
    <submittedName>
        <fullName evidence="1">Uncharacterized protein</fullName>
    </submittedName>
</protein>
<accession>A0A1H3M2P6</accession>
<organism evidence="1 2">
    <name type="scientific">Saccharopolyspora shandongensis</name>
    <dbReference type="NCBI Taxonomy" id="418495"/>
    <lineage>
        <taxon>Bacteria</taxon>
        <taxon>Bacillati</taxon>
        <taxon>Actinomycetota</taxon>
        <taxon>Actinomycetes</taxon>
        <taxon>Pseudonocardiales</taxon>
        <taxon>Pseudonocardiaceae</taxon>
        <taxon>Saccharopolyspora</taxon>
    </lineage>
</organism>
<sequence>MAEVRKGVDWPWRAKFAGTVWPATVVVPDVLRKHRTRVPFTENQQTVGEFGSDSAYEPFGETVHQRAPRGSHDYADVHIGKDRIERCGELACPISDEKPEFGGAIAEVHQQVACLLSGPRPSGFVVAPSRCTYRLPASSTKNA</sequence>
<reference evidence="2" key="1">
    <citation type="submission" date="2016-10" db="EMBL/GenBank/DDBJ databases">
        <authorList>
            <person name="Varghese N."/>
            <person name="Submissions S."/>
        </authorList>
    </citation>
    <scope>NUCLEOTIDE SEQUENCE [LARGE SCALE GENOMIC DNA]</scope>
    <source>
        <strain evidence="2">CGMCC 4.3530</strain>
    </source>
</reference>
<dbReference type="AlphaFoldDB" id="A0A1H3M2P6"/>
<name>A0A1H3M2P6_9PSEU</name>
<keyword evidence="2" id="KW-1185">Reference proteome</keyword>
<evidence type="ECO:0000313" key="2">
    <source>
        <dbReference type="Proteomes" id="UP000199529"/>
    </source>
</evidence>
<dbReference type="EMBL" id="FNOK01000033">
    <property type="protein sequence ID" value="SDY70538.1"/>
    <property type="molecule type" value="Genomic_DNA"/>
</dbReference>